<dbReference type="AlphaFoldDB" id="A0A3B1AID3"/>
<dbReference type="GO" id="GO:0035243">
    <property type="term" value="F:protein-arginine omega-N symmetric methyltransferase activity"/>
    <property type="evidence" value="ECO:0007669"/>
    <property type="project" value="TreeGrafter"/>
</dbReference>
<evidence type="ECO:0000313" key="5">
    <source>
        <dbReference type="EMBL" id="VAW92426.1"/>
    </source>
</evidence>
<dbReference type="InterPro" id="IPR003788">
    <property type="entry name" value="NDUFAF7"/>
</dbReference>
<reference evidence="5" key="1">
    <citation type="submission" date="2018-06" db="EMBL/GenBank/DDBJ databases">
        <authorList>
            <person name="Zhirakovskaya E."/>
        </authorList>
    </citation>
    <scope>NUCLEOTIDE SEQUENCE</scope>
</reference>
<sequence>MIQTEQPDTVNQLPVPDKAAAEHSQRVKQCVVDKITAVGNLPFTDYMQTVLYEPGLGYYSAGSIKLGAEGDFITAPEISALFSQSLAQAIIPALDVIDHACILEVGAGSGKMAADMLPHLDSLNSLPSRYYILELSADLRLRQQQYIKEKVPALYDRVCWLDELPTQLNAVVIANELLDAMPVVRFKKEQQGISLEYVTVVDNKFHSQFIQDESDVLYQRASARVAQMESDGLVLELGYISEINFNAEDWLSSVADRLEQGVIVLIDYGYPQHEYYHAERNEGTLNCFYRHRQHSNPFIYPGLQDLTAHINFTALADCAIKNKLNVKGYTSQSNFLLGAGIASLVEVVAAEYIDKNNIAAQMELANQVKKLTMPYEMGELVKVIGFSKNCQVEFAAFHFKDMRDHL</sequence>
<dbReference type="Gene3D" id="3.40.50.12710">
    <property type="match status" value="1"/>
</dbReference>
<protein>
    <submittedName>
        <fullName evidence="5">SAM-dependent methyltransferase, MidA</fullName>
    </submittedName>
</protein>
<organism evidence="5">
    <name type="scientific">hydrothermal vent metagenome</name>
    <dbReference type="NCBI Taxonomy" id="652676"/>
    <lineage>
        <taxon>unclassified sequences</taxon>
        <taxon>metagenomes</taxon>
        <taxon>ecological metagenomes</taxon>
    </lineage>
</organism>
<evidence type="ECO:0000256" key="1">
    <source>
        <dbReference type="ARBA" id="ARBA00004173"/>
    </source>
</evidence>
<dbReference type="InterPro" id="IPR038375">
    <property type="entry name" value="NDUFAF7_sf"/>
</dbReference>
<dbReference type="Pfam" id="PF02636">
    <property type="entry name" value="Methyltransf_28"/>
    <property type="match status" value="1"/>
</dbReference>
<proteinExistence type="predicted"/>
<accession>A0A3B1AID3</accession>
<dbReference type="GO" id="GO:0005739">
    <property type="term" value="C:mitochondrion"/>
    <property type="evidence" value="ECO:0007669"/>
    <property type="project" value="UniProtKB-SubCell"/>
</dbReference>
<dbReference type="PANTHER" id="PTHR12049">
    <property type="entry name" value="PROTEIN ARGININE METHYLTRANSFERASE NDUFAF7, MITOCHONDRIAL"/>
    <property type="match status" value="1"/>
</dbReference>
<dbReference type="PANTHER" id="PTHR12049:SF7">
    <property type="entry name" value="PROTEIN ARGININE METHYLTRANSFERASE NDUFAF7, MITOCHONDRIAL"/>
    <property type="match status" value="1"/>
</dbReference>
<evidence type="ECO:0000256" key="3">
    <source>
        <dbReference type="ARBA" id="ARBA00022679"/>
    </source>
</evidence>
<gene>
    <name evidence="5" type="ORF">MNBD_GAMMA23-397</name>
</gene>
<comment type="subcellular location">
    <subcellularLocation>
        <location evidence="1">Mitochondrion</location>
    </subcellularLocation>
</comment>
<keyword evidence="2 5" id="KW-0489">Methyltransferase</keyword>
<dbReference type="InterPro" id="IPR029063">
    <property type="entry name" value="SAM-dependent_MTases_sf"/>
</dbReference>
<evidence type="ECO:0000256" key="4">
    <source>
        <dbReference type="ARBA" id="ARBA00023128"/>
    </source>
</evidence>
<dbReference type="SUPFAM" id="SSF53335">
    <property type="entry name" value="S-adenosyl-L-methionine-dependent methyltransferases"/>
    <property type="match status" value="1"/>
</dbReference>
<name>A0A3B1AID3_9ZZZZ</name>
<dbReference type="GO" id="GO:0032259">
    <property type="term" value="P:methylation"/>
    <property type="evidence" value="ECO:0007669"/>
    <property type="project" value="UniProtKB-KW"/>
</dbReference>
<dbReference type="EMBL" id="UOFT01000025">
    <property type="protein sequence ID" value="VAW92426.1"/>
    <property type="molecule type" value="Genomic_DNA"/>
</dbReference>
<keyword evidence="4" id="KW-0496">Mitochondrion</keyword>
<evidence type="ECO:0000256" key="2">
    <source>
        <dbReference type="ARBA" id="ARBA00022603"/>
    </source>
</evidence>
<keyword evidence="3 5" id="KW-0808">Transferase</keyword>